<keyword evidence="5" id="KW-0547">Nucleotide-binding</keyword>
<dbReference type="InterPro" id="IPR003661">
    <property type="entry name" value="HisK_dim/P_dom"/>
</dbReference>
<dbReference type="Gene3D" id="1.10.287.130">
    <property type="match status" value="1"/>
</dbReference>
<evidence type="ECO:0000256" key="8">
    <source>
        <dbReference type="ARBA" id="ARBA00023012"/>
    </source>
</evidence>
<evidence type="ECO:0000256" key="3">
    <source>
        <dbReference type="ARBA" id="ARBA00022553"/>
    </source>
</evidence>
<dbReference type="InterPro" id="IPR036890">
    <property type="entry name" value="HATPase_C_sf"/>
</dbReference>
<evidence type="ECO:0000256" key="2">
    <source>
        <dbReference type="ARBA" id="ARBA00012438"/>
    </source>
</evidence>
<evidence type="ECO:0000256" key="5">
    <source>
        <dbReference type="ARBA" id="ARBA00022741"/>
    </source>
</evidence>
<dbReference type="CDD" id="cd00075">
    <property type="entry name" value="HATPase"/>
    <property type="match status" value="1"/>
</dbReference>
<reference evidence="10 11" key="1">
    <citation type="submission" date="2020-08" db="EMBL/GenBank/DDBJ databases">
        <title>Genomic Encyclopedia of Type Strains, Phase IV (KMG-V): Genome sequencing to study the core and pangenomes of soil and plant-associated prokaryotes.</title>
        <authorList>
            <person name="Whitman W."/>
        </authorList>
    </citation>
    <scope>NUCLEOTIDE SEQUENCE [LARGE SCALE GENOMIC DNA]</scope>
    <source>
        <strain evidence="10 11">M8UP14</strain>
    </source>
</reference>
<keyword evidence="4" id="KW-0808">Transferase</keyword>
<evidence type="ECO:0000259" key="9">
    <source>
        <dbReference type="PROSITE" id="PS50109"/>
    </source>
</evidence>
<proteinExistence type="predicted"/>
<feature type="domain" description="Histidine kinase" evidence="9">
    <location>
        <begin position="34"/>
        <end position="243"/>
    </location>
</feature>
<dbReference type="PROSITE" id="PS50109">
    <property type="entry name" value="HIS_KIN"/>
    <property type="match status" value="1"/>
</dbReference>
<name>A0A7W7ZIF2_9BACT</name>
<dbReference type="EMBL" id="JACHIP010000015">
    <property type="protein sequence ID" value="MBB5060525.1"/>
    <property type="molecule type" value="Genomic_DNA"/>
</dbReference>
<evidence type="ECO:0000313" key="10">
    <source>
        <dbReference type="EMBL" id="MBB5060525.1"/>
    </source>
</evidence>
<dbReference type="Gene3D" id="3.30.565.10">
    <property type="entry name" value="Histidine kinase-like ATPase, C-terminal domain"/>
    <property type="match status" value="1"/>
</dbReference>
<dbReference type="GO" id="GO:0000155">
    <property type="term" value="F:phosphorelay sensor kinase activity"/>
    <property type="evidence" value="ECO:0007669"/>
    <property type="project" value="InterPro"/>
</dbReference>
<dbReference type="PANTHER" id="PTHR43065">
    <property type="entry name" value="SENSOR HISTIDINE KINASE"/>
    <property type="match status" value="1"/>
</dbReference>
<dbReference type="GO" id="GO:0005524">
    <property type="term" value="F:ATP binding"/>
    <property type="evidence" value="ECO:0007669"/>
    <property type="project" value="UniProtKB-KW"/>
</dbReference>
<accession>A0A7W7ZIF2</accession>
<evidence type="ECO:0000256" key="6">
    <source>
        <dbReference type="ARBA" id="ARBA00022777"/>
    </source>
</evidence>
<keyword evidence="8" id="KW-0902">Two-component regulatory system</keyword>
<keyword evidence="7" id="KW-0067">ATP-binding</keyword>
<keyword evidence="6 10" id="KW-0418">Kinase</keyword>
<gene>
    <name evidence="10" type="ORF">HDF16_005261</name>
</gene>
<dbReference type="SMART" id="SM00387">
    <property type="entry name" value="HATPase_c"/>
    <property type="match status" value="1"/>
</dbReference>
<dbReference type="PANTHER" id="PTHR43065:SF10">
    <property type="entry name" value="PEROXIDE STRESS-ACTIVATED HISTIDINE KINASE MAK3"/>
    <property type="match status" value="1"/>
</dbReference>
<dbReference type="InterPro" id="IPR003594">
    <property type="entry name" value="HATPase_dom"/>
</dbReference>
<dbReference type="CDD" id="cd00082">
    <property type="entry name" value="HisKA"/>
    <property type="match status" value="1"/>
</dbReference>
<dbReference type="AlphaFoldDB" id="A0A7W7ZIF2"/>
<dbReference type="InterPro" id="IPR005467">
    <property type="entry name" value="His_kinase_dom"/>
</dbReference>
<dbReference type="Pfam" id="PF02518">
    <property type="entry name" value="HATPase_c"/>
    <property type="match status" value="1"/>
</dbReference>
<comment type="caution">
    <text evidence="10">The sequence shown here is derived from an EMBL/GenBank/DDBJ whole genome shotgun (WGS) entry which is preliminary data.</text>
</comment>
<sequence length="243" mass="26902">MEDRIKELEDRLARAESALERSERLAVASRYASAIMHEVNNPLEAITNLVYLTKLQKEQPDLVFENMNVIEDQLKTLGRVTSQALTFHREQQTAKEIDLVEIAESALKLHSDKLLRHGVVVSRRYRGPARATVFGSEILQVVSNLILNAVDVLEDGKGHICVSVKRCPDCIHITVTDNGPGIPEGFASRLFEPYVTSKASGTGLGLWLSSRIIAKHGGTLRFRTSRTGGRTGTTFRINLPQSG</sequence>
<dbReference type="EC" id="2.7.13.3" evidence="2"/>
<comment type="catalytic activity">
    <reaction evidence="1">
        <text>ATP + protein L-histidine = ADP + protein N-phospho-L-histidine.</text>
        <dbReference type="EC" id="2.7.13.3"/>
    </reaction>
</comment>
<protein>
    <recommendedName>
        <fullName evidence="2">histidine kinase</fullName>
        <ecNumber evidence="2">2.7.13.3</ecNumber>
    </recommendedName>
</protein>
<keyword evidence="11" id="KW-1185">Reference proteome</keyword>
<dbReference type="Proteomes" id="UP000540989">
    <property type="component" value="Unassembled WGS sequence"/>
</dbReference>
<dbReference type="RefSeq" id="WP_184222880.1">
    <property type="nucleotide sequence ID" value="NZ_JACHIP010000015.1"/>
</dbReference>
<dbReference type="InterPro" id="IPR036097">
    <property type="entry name" value="HisK_dim/P_sf"/>
</dbReference>
<evidence type="ECO:0000256" key="7">
    <source>
        <dbReference type="ARBA" id="ARBA00022840"/>
    </source>
</evidence>
<evidence type="ECO:0000256" key="1">
    <source>
        <dbReference type="ARBA" id="ARBA00000085"/>
    </source>
</evidence>
<keyword evidence="3" id="KW-0597">Phosphoprotein</keyword>
<dbReference type="InterPro" id="IPR004358">
    <property type="entry name" value="Sig_transdc_His_kin-like_C"/>
</dbReference>
<organism evidence="10 11">
    <name type="scientific">Granulicella aggregans</name>
    <dbReference type="NCBI Taxonomy" id="474949"/>
    <lineage>
        <taxon>Bacteria</taxon>
        <taxon>Pseudomonadati</taxon>
        <taxon>Acidobacteriota</taxon>
        <taxon>Terriglobia</taxon>
        <taxon>Terriglobales</taxon>
        <taxon>Acidobacteriaceae</taxon>
        <taxon>Granulicella</taxon>
    </lineage>
</organism>
<evidence type="ECO:0000256" key="4">
    <source>
        <dbReference type="ARBA" id="ARBA00022679"/>
    </source>
</evidence>
<dbReference type="SUPFAM" id="SSF55874">
    <property type="entry name" value="ATPase domain of HSP90 chaperone/DNA topoisomerase II/histidine kinase"/>
    <property type="match status" value="1"/>
</dbReference>
<dbReference type="SUPFAM" id="SSF47384">
    <property type="entry name" value="Homodimeric domain of signal transducing histidine kinase"/>
    <property type="match status" value="1"/>
</dbReference>
<evidence type="ECO:0000313" key="11">
    <source>
        <dbReference type="Proteomes" id="UP000540989"/>
    </source>
</evidence>
<dbReference type="PRINTS" id="PR00344">
    <property type="entry name" value="BCTRLSENSOR"/>
</dbReference>